<dbReference type="InterPro" id="IPR004843">
    <property type="entry name" value="Calcineurin-like_PHP"/>
</dbReference>
<dbReference type="Proteomes" id="UP001275440">
    <property type="component" value="Unassembled WGS sequence"/>
</dbReference>
<comment type="caution">
    <text evidence="6">The sequence shown here is derived from an EMBL/GenBank/DDBJ whole genome shotgun (WGS) entry which is preliminary data.</text>
</comment>
<keyword evidence="2" id="KW-0378">Hydrolase</keyword>
<evidence type="ECO:0000259" key="5">
    <source>
        <dbReference type="Pfam" id="PF00149"/>
    </source>
</evidence>
<dbReference type="PANTHER" id="PTHR42988">
    <property type="entry name" value="PHOSPHOHYDROLASE"/>
    <property type="match status" value="1"/>
</dbReference>
<organism evidence="6 7">
    <name type="scientific">Rhodococcus zopfii</name>
    <dbReference type="NCBI Taxonomy" id="43772"/>
    <lineage>
        <taxon>Bacteria</taxon>
        <taxon>Bacillati</taxon>
        <taxon>Actinomycetota</taxon>
        <taxon>Actinomycetes</taxon>
        <taxon>Mycobacteriales</taxon>
        <taxon>Nocardiaceae</taxon>
        <taxon>Rhodococcus</taxon>
    </lineage>
</organism>
<evidence type="ECO:0000256" key="1">
    <source>
        <dbReference type="ARBA" id="ARBA00022723"/>
    </source>
</evidence>
<dbReference type="InterPro" id="IPR050884">
    <property type="entry name" value="CNP_phosphodiesterase-III"/>
</dbReference>
<evidence type="ECO:0000313" key="7">
    <source>
        <dbReference type="Proteomes" id="UP001275440"/>
    </source>
</evidence>
<dbReference type="SUPFAM" id="SSF56300">
    <property type="entry name" value="Metallo-dependent phosphatases"/>
    <property type="match status" value="1"/>
</dbReference>
<evidence type="ECO:0000256" key="2">
    <source>
        <dbReference type="ARBA" id="ARBA00022801"/>
    </source>
</evidence>
<evidence type="ECO:0000313" key="6">
    <source>
        <dbReference type="EMBL" id="MDV2478091.1"/>
    </source>
</evidence>
<name>A0ABU3WVQ8_9NOCA</name>
<dbReference type="InterPro" id="IPR029052">
    <property type="entry name" value="Metallo-depent_PP-like"/>
</dbReference>
<comment type="similarity">
    <text evidence="4">Belongs to the cyclic nucleotide phosphodiesterase class-III family.</text>
</comment>
<dbReference type="PANTHER" id="PTHR42988:SF2">
    <property type="entry name" value="CYCLIC NUCLEOTIDE PHOSPHODIESTERASE CBUA0032-RELATED"/>
    <property type="match status" value="1"/>
</dbReference>
<dbReference type="Pfam" id="PF00149">
    <property type="entry name" value="Metallophos"/>
    <property type="match status" value="1"/>
</dbReference>
<dbReference type="EMBL" id="WBMO01000005">
    <property type="protein sequence ID" value="MDV2478091.1"/>
    <property type="molecule type" value="Genomic_DNA"/>
</dbReference>
<keyword evidence="3" id="KW-0408">Iron</keyword>
<keyword evidence="1" id="KW-0479">Metal-binding</keyword>
<protein>
    <submittedName>
        <fullName evidence="6">Phosphodiesterase</fullName>
    </submittedName>
</protein>
<evidence type="ECO:0000256" key="3">
    <source>
        <dbReference type="ARBA" id="ARBA00023004"/>
    </source>
</evidence>
<feature type="domain" description="Calcineurin-like phosphoesterase" evidence="5">
    <location>
        <begin position="16"/>
        <end position="210"/>
    </location>
</feature>
<accession>A0ABU3WVQ8</accession>
<gene>
    <name evidence="6" type="ORF">F8M49_26700</name>
</gene>
<keyword evidence="7" id="KW-1185">Reference proteome</keyword>
<sequence length="314" mass="33376">MTETFRIAEYPRPTHTLVQISDTHFTADSVPLHGVVDCEQKLTEVLAAVAGTGTPVDALLLTGDLTDAGDPGAYRRLREVVEPAAAALGVPVLWTMGNHDERAAFRVNLLDAAPTAEPVDAVHDVNGLRVICLDSSIPGESRGEVTAGQAQWLADELSTPAEHGTILSIHHPPLPVTVERAVLWELCDQWRLADAVRGTDVRSIVSGHVHYTSSGMFAGIPVSTATAVAYSADLSAPADAHRGADGGGGYTLIAVYDDTIVHTAVPLLAPCATVGSMHTRDDIAAELDREGVHIREQVPARDGRMHRSLPHRST</sequence>
<evidence type="ECO:0000256" key="4">
    <source>
        <dbReference type="ARBA" id="ARBA00025742"/>
    </source>
</evidence>
<proteinExistence type="inferred from homology"/>
<dbReference type="Gene3D" id="3.60.21.10">
    <property type="match status" value="1"/>
</dbReference>
<reference evidence="6 7" key="1">
    <citation type="submission" date="2019-10" db="EMBL/GenBank/DDBJ databases">
        <title>Draft Genome Assembly of Rhodococcus zopfii DSM44189.</title>
        <authorList>
            <person name="Sutton J.M."/>
            <person name="Akob D.M."/>
            <person name="Bushman T.J."/>
        </authorList>
    </citation>
    <scope>NUCLEOTIDE SEQUENCE [LARGE SCALE GENOMIC DNA]</scope>
    <source>
        <strain evidence="6 7">DSM 44189</strain>
    </source>
</reference>